<evidence type="ECO:0000313" key="1">
    <source>
        <dbReference type="EMBL" id="PKU22737.1"/>
    </source>
</evidence>
<keyword evidence="2" id="KW-1185">Reference proteome</keyword>
<dbReference type="Proteomes" id="UP000233293">
    <property type="component" value="Unassembled WGS sequence"/>
</dbReference>
<accession>A0A2N3PQR5</accession>
<organism evidence="1 2">
    <name type="scientific">Telmatospirillum siberiense</name>
    <dbReference type="NCBI Taxonomy" id="382514"/>
    <lineage>
        <taxon>Bacteria</taxon>
        <taxon>Pseudomonadati</taxon>
        <taxon>Pseudomonadota</taxon>
        <taxon>Alphaproteobacteria</taxon>
        <taxon>Rhodospirillales</taxon>
        <taxon>Rhodospirillaceae</taxon>
        <taxon>Telmatospirillum</taxon>
    </lineage>
</organism>
<proteinExistence type="predicted"/>
<gene>
    <name evidence="1" type="ORF">CWS72_19870</name>
</gene>
<name>A0A2N3PQR5_9PROT</name>
<comment type="caution">
    <text evidence="1">The sequence shown here is derived from an EMBL/GenBank/DDBJ whole genome shotgun (WGS) entry which is preliminary data.</text>
</comment>
<sequence>MISKGRHTPDFSQIFALTQDDHQILSMRGLNADAQDAVGAVYAEGRSAVQTGRAKDFLSGLDTQSLSLLQEAASLAEPVDVASLSEEGAENLLLAPTEAVDLNGDGMIQTGASLGFQFPPVNASPELRAAWEKTTAGMSEGDAATLALMIGGPSVAVDGSDMRMTDFSGNFNWNAYMKQMISANEAAAPYNTAQQTQKINDQLQDFWSALKDQGVA</sequence>
<evidence type="ECO:0000313" key="2">
    <source>
        <dbReference type="Proteomes" id="UP000233293"/>
    </source>
</evidence>
<dbReference type="AlphaFoldDB" id="A0A2N3PQR5"/>
<reference evidence="2" key="1">
    <citation type="submission" date="2017-12" db="EMBL/GenBank/DDBJ databases">
        <title>Draft genome sequence of Telmatospirillum siberiense 26-4b1T, an acidotolerant peatland alphaproteobacterium potentially involved in sulfur cycling.</title>
        <authorList>
            <person name="Hausmann B."/>
            <person name="Pjevac P."/>
            <person name="Schreck K."/>
            <person name="Herbold C.W."/>
            <person name="Daims H."/>
            <person name="Wagner M."/>
            <person name="Pester M."/>
            <person name="Loy A."/>
        </authorList>
    </citation>
    <scope>NUCLEOTIDE SEQUENCE [LARGE SCALE GENOMIC DNA]</scope>
    <source>
        <strain evidence="2">26-4b1</strain>
    </source>
</reference>
<protein>
    <submittedName>
        <fullName evidence="1">Uncharacterized protein</fullName>
    </submittedName>
</protein>
<dbReference type="EMBL" id="PIUM01000027">
    <property type="protein sequence ID" value="PKU22737.1"/>
    <property type="molecule type" value="Genomic_DNA"/>
</dbReference>